<evidence type="ECO:0000313" key="3">
    <source>
        <dbReference type="Proteomes" id="UP000774130"/>
    </source>
</evidence>
<accession>A0ABS6THN0</accession>
<gene>
    <name evidence="2" type="ORF">KUA55_17320</name>
</gene>
<dbReference type="Pfam" id="PF18885">
    <property type="entry name" value="DUF5648"/>
    <property type="match status" value="1"/>
</dbReference>
<organism evidence="2 3">
    <name type="scientific">Enterococcus alishanensis</name>
    <dbReference type="NCBI Taxonomy" id="1303817"/>
    <lineage>
        <taxon>Bacteria</taxon>
        <taxon>Bacillati</taxon>
        <taxon>Bacillota</taxon>
        <taxon>Bacilli</taxon>
        <taxon>Lactobacillales</taxon>
        <taxon>Enterococcaceae</taxon>
        <taxon>Enterococcus</taxon>
    </lineage>
</organism>
<dbReference type="InterPro" id="IPR043708">
    <property type="entry name" value="DUF5648"/>
</dbReference>
<protein>
    <recommendedName>
        <fullName evidence="1">DUF5648 domain-containing protein</fullName>
    </recommendedName>
</protein>
<evidence type="ECO:0000313" key="2">
    <source>
        <dbReference type="EMBL" id="MBV7392421.1"/>
    </source>
</evidence>
<dbReference type="EMBL" id="JAHUZB010000011">
    <property type="protein sequence ID" value="MBV7392421.1"/>
    <property type="molecule type" value="Genomic_DNA"/>
</dbReference>
<proteinExistence type="predicted"/>
<evidence type="ECO:0000259" key="1">
    <source>
        <dbReference type="Pfam" id="PF18885"/>
    </source>
</evidence>
<sequence>MYRLYNPNAKAGSHHYTLSSTERDNLVQAGWKSEGIGFYSTFDGTTGFPAPNGWGVDSGQW</sequence>
<keyword evidence="3" id="KW-1185">Reference proteome</keyword>
<dbReference type="Proteomes" id="UP000774130">
    <property type="component" value="Unassembled WGS sequence"/>
</dbReference>
<name>A0ABS6THN0_9ENTE</name>
<feature type="domain" description="DUF5648" evidence="1">
    <location>
        <begin position="2"/>
        <end position="40"/>
    </location>
</feature>
<comment type="caution">
    <text evidence="2">The sequence shown here is derived from an EMBL/GenBank/DDBJ whole genome shotgun (WGS) entry which is preliminary data.</text>
</comment>
<reference evidence="2 3" key="1">
    <citation type="submission" date="2021-06" db="EMBL/GenBank/DDBJ databases">
        <title>Enterococcus alishanensis sp. nov., a novel lactic acid bacterium isolated from fresh coffee beans.</title>
        <authorList>
            <person name="Chen Y.-S."/>
        </authorList>
    </citation>
    <scope>NUCLEOTIDE SEQUENCE [LARGE SCALE GENOMIC DNA]</scope>
    <source>
        <strain evidence="2 3">ALS3</strain>
    </source>
</reference>